<comment type="similarity">
    <text evidence="3 15">Belongs to the peptidase S11 family.</text>
</comment>
<keyword evidence="5 19" id="KW-0121">Carboxypeptidase</keyword>
<keyword evidence="20" id="KW-1185">Reference proteome</keyword>
<dbReference type="Proteomes" id="UP000295500">
    <property type="component" value="Unassembled WGS sequence"/>
</dbReference>
<evidence type="ECO:0000256" key="3">
    <source>
        <dbReference type="ARBA" id="ARBA00007164"/>
    </source>
</evidence>
<dbReference type="InterPro" id="IPR012907">
    <property type="entry name" value="Peptidase_S11_C"/>
</dbReference>
<dbReference type="InterPro" id="IPR015956">
    <property type="entry name" value="Peniciliin-bd_prot_C_sf"/>
</dbReference>
<evidence type="ECO:0000256" key="10">
    <source>
        <dbReference type="ARBA" id="ARBA00022984"/>
    </source>
</evidence>
<evidence type="ECO:0000256" key="4">
    <source>
        <dbReference type="ARBA" id="ARBA00012448"/>
    </source>
</evidence>
<evidence type="ECO:0000256" key="8">
    <source>
        <dbReference type="ARBA" id="ARBA00022801"/>
    </source>
</evidence>
<evidence type="ECO:0000256" key="14">
    <source>
        <dbReference type="PIRSR" id="PIRSR618044-2"/>
    </source>
</evidence>
<organism evidence="19 20">
    <name type="scientific">Aminicella lysinilytica</name>
    <dbReference type="NCBI Taxonomy" id="433323"/>
    <lineage>
        <taxon>Bacteria</taxon>
        <taxon>Bacillati</taxon>
        <taxon>Bacillota</taxon>
        <taxon>Clostridia</taxon>
        <taxon>Peptostreptococcales</taxon>
        <taxon>Anaerovoracaceae</taxon>
        <taxon>Aminicella</taxon>
    </lineage>
</organism>
<evidence type="ECO:0000256" key="9">
    <source>
        <dbReference type="ARBA" id="ARBA00022960"/>
    </source>
</evidence>
<comment type="pathway">
    <text evidence="2">Cell wall biogenesis; peptidoglycan biosynthesis.</text>
</comment>
<feature type="binding site" evidence="14">
    <location>
        <position position="232"/>
    </location>
    <ligand>
        <name>substrate</name>
    </ligand>
</feature>
<name>A0A4R6QCA4_9FIRM</name>
<evidence type="ECO:0000256" key="7">
    <source>
        <dbReference type="ARBA" id="ARBA00022729"/>
    </source>
</evidence>
<keyword evidence="9" id="KW-0133">Cell shape</keyword>
<evidence type="ECO:0000313" key="20">
    <source>
        <dbReference type="Proteomes" id="UP000295500"/>
    </source>
</evidence>
<dbReference type="EC" id="3.4.16.4" evidence="4"/>
<feature type="domain" description="Peptidase S11 D-Ala-D-Ala carboxypeptidase A C-terminal" evidence="18">
    <location>
        <begin position="282"/>
        <end position="372"/>
    </location>
</feature>
<keyword evidence="16" id="KW-0812">Transmembrane</keyword>
<evidence type="ECO:0000256" key="13">
    <source>
        <dbReference type="PIRSR" id="PIRSR618044-1"/>
    </source>
</evidence>
<dbReference type="Gene3D" id="3.40.710.10">
    <property type="entry name" value="DD-peptidase/beta-lactamase superfamily"/>
    <property type="match status" value="1"/>
</dbReference>
<dbReference type="AlphaFoldDB" id="A0A4R6QCA4"/>
<gene>
    <name evidence="19" type="ORF">EV211_1035</name>
</gene>
<dbReference type="GO" id="GO:0008360">
    <property type="term" value="P:regulation of cell shape"/>
    <property type="evidence" value="ECO:0007669"/>
    <property type="project" value="UniProtKB-KW"/>
</dbReference>
<dbReference type="Pfam" id="PF07943">
    <property type="entry name" value="PBP5_C"/>
    <property type="match status" value="1"/>
</dbReference>
<dbReference type="GO" id="GO:0009002">
    <property type="term" value="F:serine-type D-Ala-D-Ala carboxypeptidase activity"/>
    <property type="evidence" value="ECO:0007669"/>
    <property type="project" value="UniProtKB-EC"/>
</dbReference>
<evidence type="ECO:0000256" key="5">
    <source>
        <dbReference type="ARBA" id="ARBA00022645"/>
    </source>
</evidence>
<evidence type="ECO:0000256" key="6">
    <source>
        <dbReference type="ARBA" id="ARBA00022670"/>
    </source>
</evidence>
<feature type="active site" evidence="13">
    <location>
        <position position="124"/>
    </location>
</feature>
<dbReference type="GO" id="GO:0071555">
    <property type="term" value="P:cell wall organization"/>
    <property type="evidence" value="ECO:0007669"/>
    <property type="project" value="UniProtKB-KW"/>
</dbReference>
<keyword evidence="6" id="KW-0645">Protease</keyword>
<feature type="signal peptide" evidence="17">
    <location>
        <begin position="1"/>
        <end position="31"/>
    </location>
</feature>
<evidence type="ECO:0000256" key="15">
    <source>
        <dbReference type="RuleBase" id="RU004016"/>
    </source>
</evidence>
<evidence type="ECO:0000259" key="18">
    <source>
        <dbReference type="SMART" id="SM00936"/>
    </source>
</evidence>
<comment type="caution">
    <text evidence="19">The sequence shown here is derived from an EMBL/GenBank/DDBJ whole genome shotgun (WGS) entry which is preliminary data.</text>
</comment>
<dbReference type="InterPro" id="IPR037167">
    <property type="entry name" value="Peptidase_S11_C_sf"/>
</dbReference>
<reference evidence="19 20" key="1">
    <citation type="submission" date="2019-03" db="EMBL/GenBank/DDBJ databases">
        <title>Genomic Encyclopedia of Type Strains, Phase IV (KMG-IV): sequencing the most valuable type-strain genomes for metagenomic binning, comparative biology and taxonomic classification.</title>
        <authorList>
            <person name="Goeker M."/>
        </authorList>
    </citation>
    <scope>NUCLEOTIDE SEQUENCE [LARGE SCALE GENOMIC DNA]</scope>
    <source>
        <strain evidence="19 20">DSM 28287</strain>
    </source>
</reference>
<keyword evidence="7 17" id="KW-0732">Signal</keyword>
<keyword evidence="11" id="KW-0961">Cell wall biogenesis/degradation</keyword>
<feature type="chain" id="PRO_5020813674" description="serine-type D-Ala-D-Ala carboxypeptidase" evidence="17">
    <location>
        <begin position="32"/>
        <end position="443"/>
    </location>
</feature>
<dbReference type="OrthoDB" id="9791132at2"/>
<accession>A0A4R6QCA4</accession>
<evidence type="ECO:0000256" key="17">
    <source>
        <dbReference type="SAM" id="SignalP"/>
    </source>
</evidence>
<dbReference type="GO" id="GO:0009252">
    <property type="term" value="P:peptidoglycan biosynthetic process"/>
    <property type="evidence" value="ECO:0007669"/>
    <property type="project" value="UniProtKB-UniPathway"/>
</dbReference>
<evidence type="ECO:0000256" key="11">
    <source>
        <dbReference type="ARBA" id="ARBA00023316"/>
    </source>
</evidence>
<keyword evidence="16" id="KW-0472">Membrane</keyword>
<dbReference type="InterPro" id="IPR001967">
    <property type="entry name" value="Peptidase_S11_N"/>
</dbReference>
<dbReference type="Pfam" id="PF00768">
    <property type="entry name" value="Peptidase_S11"/>
    <property type="match status" value="1"/>
</dbReference>
<evidence type="ECO:0000256" key="12">
    <source>
        <dbReference type="ARBA" id="ARBA00034000"/>
    </source>
</evidence>
<evidence type="ECO:0000256" key="1">
    <source>
        <dbReference type="ARBA" id="ARBA00003217"/>
    </source>
</evidence>
<keyword evidence="10" id="KW-0573">Peptidoglycan synthesis</keyword>
<dbReference type="SMART" id="SM00936">
    <property type="entry name" value="PBP5_C"/>
    <property type="match status" value="1"/>
</dbReference>
<dbReference type="InterPro" id="IPR018044">
    <property type="entry name" value="Peptidase_S11"/>
</dbReference>
<evidence type="ECO:0000313" key="19">
    <source>
        <dbReference type="EMBL" id="TDP59586.1"/>
    </source>
</evidence>
<evidence type="ECO:0000256" key="2">
    <source>
        <dbReference type="ARBA" id="ARBA00004752"/>
    </source>
</evidence>
<evidence type="ECO:0000256" key="16">
    <source>
        <dbReference type="SAM" id="Phobius"/>
    </source>
</evidence>
<feature type="active site" description="Proton acceptor" evidence="13">
    <location>
        <position position="72"/>
    </location>
</feature>
<dbReference type="GO" id="GO:0006508">
    <property type="term" value="P:proteolysis"/>
    <property type="evidence" value="ECO:0007669"/>
    <property type="project" value="UniProtKB-KW"/>
</dbReference>
<keyword evidence="8" id="KW-0378">Hydrolase</keyword>
<feature type="active site" description="Acyl-ester intermediate" evidence="13">
    <location>
        <position position="69"/>
    </location>
</feature>
<protein>
    <recommendedName>
        <fullName evidence="4">serine-type D-Ala-D-Ala carboxypeptidase</fullName>
        <ecNumber evidence="4">3.4.16.4</ecNumber>
    </recommendedName>
</protein>
<dbReference type="PANTHER" id="PTHR21581:SF33">
    <property type="entry name" value="D-ALANYL-D-ALANINE CARBOXYPEPTIDASE DACB"/>
    <property type="match status" value="1"/>
</dbReference>
<sequence length="443" mass="48692">MYKCSIKKLTVILMSALIVIAMSGLSSQAFAVTKVTKPSITAGGAMVYCENTGEVVYSKNAGTRYSPYSITKLVTALLAVQNLPLDKEVTVSAKVAAIGETTMSLEPGEKVTVEQLLYGMLMLSGNDAAYALGEAVSGNMNDFVALMNKTAKNIGCTHTHFANPNGMKSSSHYTTAGDFIQITRVALSNSTIKKIAGTKVYKMKATNKNKARTFKTHMDLLTDSGSGVYAGKTGYWTQYDCSLACAYKKNGLNLYIVILADTKTQRENDLKKLIDYSVKKVDGVRVVKAGKNEGKVRIKHGVKTRIDAYTSEDAYAYLPKEGSKSLISTKTVMDDDVKAPITRGTEVGTLKIYVGDDLVNQVPLVVNEDVATGWFPSYLGISNFASVIIGLVALAVMGFFIWVVAMRASYRRKKKKIRQRKIMRMAEEEARREAERNRRDWHF</sequence>
<comment type="function">
    <text evidence="1">Removes C-terminal D-alanyl residues from sugar-peptide cell wall precursors.</text>
</comment>
<dbReference type="SUPFAM" id="SSF56601">
    <property type="entry name" value="beta-lactamase/transpeptidase-like"/>
    <property type="match status" value="1"/>
</dbReference>
<dbReference type="RefSeq" id="WP_133527582.1">
    <property type="nucleotide sequence ID" value="NZ_SNXO01000003.1"/>
</dbReference>
<dbReference type="SUPFAM" id="SSF69189">
    <property type="entry name" value="Penicillin-binding protein associated domain"/>
    <property type="match status" value="1"/>
</dbReference>
<dbReference type="EMBL" id="SNXO01000003">
    <property type="protein sequence ID" value="TDP59586.1"/>
    <property type="molecule type" value="Genomic_DNA"/>
</dbReference>
<feature type="transmembrane region" description="Helical" evidence="16">
    <location>
        <begin position="384"/>
        <end position="410"/>
    </location>
</feature>
<keyword evidence="16" id="KW-1133">Transmembrane helix</keyword>
<dbReference type="InterPro" id="IPR012338">
    <property type="entry name" value="Beta-lactam/transpept-like"/>
</dbReference>
<dbReference type="UniPathway" id="UPA00219"/>
<dbReference type="Gene3D" id="2.60.410.10">
    <property type="entry name" value="D-Ala-D-Ala carboxypeptidase, C-terminal domain"/>
    <property type="match status" value="1"/>
</dbReference>
<proteinExistence type="inferred from homology"/>
<dbReference type="PANTHER" id="PTHR21581">
    <property type="entry name" value="D-ALANYL-D-ALANINE CARBOXYPEPTIDASE"/>
    <property type="match status" value="1"/>
</dbReference>
<comment type="catalytic activity">
    <reaction evidence="12">
        <text>Preferential cleavage: (Ac)2-L-Lys-D-Ala-|-D-Ala. Also transpeptidation of peptidyl-alanyl moieties that are N-acyl substituents of D-alanine.</text>
        <dbReference type="EC" id="3.4.16.4"/>
    </reaction>
</comment>
<dbReference type="PRINTS" id="PR00725">
    <property type="entry name" value="DADACBPTASE1"/>
</dbReference>